<organism evidence="3 4">
    <name type="scientific">Dibothriocephalus latus</name>
    <name type="common">Fish tapeworm</name>
    <name type="synonym">Diphyllobothrium latum</name>
    <dbReference type="NCBI Taxonomy" id="60516"/>
    <lineage>
        <taxon>Eukaryota</taxon>
        <taxon>Metazoa</taxon>
        <taxon>Spiralia</taxon>
        <taxon>Lophotrochozoa</taxon>
        <taxon>Platyhelminthes</taxon>
        <taxon>Cestoda</taxon>
        <taxon>Eucestoda</taxon>
        <taxon>Diphyllobothriidea</taxon>
        <taxon>Diphyllobothriidae</taxon>
        <taxon>Dibothriocephalus</taxon>
    </lineage>
</organism>
<feature type="chain" id="PRO_5018156312" evidence="2">
    <location>
        <begin position="19"/>
        <end position="158"/>
    </location>
</feature>
<evidence type="ECO:0000313" key="4">
    <source>
        <dbReference type="Proteomes" id="UP000281553"/>
    </source>
</evidence>
<reference evidence="3 4" key="1">
    <citation type="submission" date="2018-11" db="EMBL/GenBank/DDBJ databases">
        <authorList>
            <consortium name="Pathogen Informatics"/>
        </authorList>
    </citation>
    <scope>NUCLEOTIDE SEQUENCE [LARGE SCALE GENOMIC DNA]</scope>
</reference>
<evidence type="ECO:0000256" key="1">
    <source>
        <dbReference type="SAM" id="Coils"/>
    </source>
</evidence>
<dbReference type="EMBL" id="UYRU01061597">
    <property type="protein sequence ID" value="VDN15152.1"/>
    <property type="molecule type" value="Genomic_DNA"/>
</dbReference>
<dbReference type="Proteomes" id="UP000281553">
    <property type="component" value="Unassembled WGS sequence"/>
</dbReference>
<name>A0A3P7P4H8_DIBLA</name>
<protein>
    <submittedName>
        <fullName evidence="3">Uncharacterized protein</fullName>
    </submittedName>
</protein>
<keyword evidence="4" id="KW-1185">Reference proteome</keyword>
<proteinExistence type="predicted"/>
<gene>
    <name evidence="3" type="ORF">DILT_LOCUS10983</name>
</gene>
<accession>A0A3P7P4H8</accession>
<evidence type="ECO:0000256" key="2">
    <source>
        <dbReference type="SAM" id="SignalP"/>
    </source>
</evidence>
<keyword evidence="2" id="KW-0732">Signal</keyword>
<dbReference type="AlphaFoldDB" id="A0A3P7P4H8"/>
<sequence>MFLLLYVGIDHRLLIVAAFLAWRKNKEQELKKKSSDKSLDKEYEEMIKKEEKTREAKAAYEAWQKQKDAELKAKLLAQKLQKQKEEERKREERAQRRQAARDSYLAWELRKILDPNLLNNSPSLLQAASIDSLKPESARFFLQRQAWRPPSARIPSIT</sequence>
<feature type="coiled-coil region" evidence="1">
    <location>
        <begin position="46"/>
        <end position="102"/>
    </location>
</feature>
<evidence type="ECO:0000313" key="3">
    <source>
        <dbReference type="EMBL" id="VDN15152.1"/>
    </source>
</evidence>
<feature type="signal peptide" evidence="2">
    <location>
        <begin position="1"/>
        <end position="18"/>
    </location>
</feature>
<keyword evidence="1" id="KW-0175">Coiled coil</keyword>